<feature type="domain" description="NADH:ubiquinone oxidoreductase intermediate-associated protein 30" evidence="1">
    <location>
        <begin position="32"/>
        <end position="77"/>
    </location>
</feature>
<dbReference type="EMBL" id="GU942993">
    <property type="protein sequence ID" value="ADD93680.1"/>
    <property type="molecule type" value="Genomic_DNA"/>
</dbReference>
<evidence type="ECO:0000259" key="1">
    <source>
        <dbReference type="Pfam" id="PF08547"/>
    </source>
</evidence>
<sequence>MQIKARSFKILLITFSLIITGTLNLNAENLIESGKWIYFADNVMGGISEGKSEYVTVPSGKAIRLYGNVSTENNGGLYRYACLTQSDA</sequence>
<proteinExistence type="predicted"/>
<accession>D6PD79</accession>
<protein>
    <recommendedName>
        <fullName evidence="1">NADH:ubiquinone oxidoreductase intermediate-associated protein 30 domain-containing protein</fullName>
    </recommendedName>
</protein>
<evidence type="ECO:0000313" key="2">
    <source>
        <dbReference type="EMBL" id="ADD93680.1"/>
    </source>
</evidence>
<dbReference type="InterPro" id="IPR013857">
    <property type="entry name" value="NADH-UbQ_OxRdtase-assoc_prot30"/>
</dbReference>
<dbReference type="Pfam" id="PF08547">
    <property type="entry name" value="CIA30"/>
    <property type="match status" value="1"/>
</dbReference>
<reference evidence="2" key="1">
    <citation type="journal article" date="2010" name="ISME J.">
        <title>Metagenome of the Mediterranean deep chlorophyll maximum studied by direct and fosmid library 454 pyrosequencing.</title>
        <authorList>
            <person name="Ghai R."/>
            <person name="Martin-Cuadrado A.B."/>
            <person name="Molto A.G."/>
            <person name="Heredia I.G."/>
            <person name="Cabrera R."/>
            <person name="Martin J."/>
            <person name="Verdu M."/>
            <person name="Deschamps P."/>
            <person name="Moreira D."/>
            <person name="Lopez-Garcia P."/>
            <person name="Mira A."/>
            <person name="Rodriguez-Valera F."/>
        </authorList>
    </citation>
    <scope>NUCLEOTIDE SEQUENCE</scope>
</reference>
<dbReference type="AlphaFoldDB" id="D6PD79"/>
<name>D6PD79_9BACT</name>
<organism evidence="2">
    <name type="scientific">uncultured marine bacterium MedDCM-OCT-S04-C749</name>
    <dbReference type="NCBI Taxonomy" id="743061"/>
    <lineage>
        <taxon>Bacteria</taxon>
        <taxon>environmental samples</taxon>
    </lineage>
</organism>